<evidence type="ECO:0000259" key="11">
    <source>
        <dbReference type="PROSITE" id="PS51456"/>
    </source>
</evidence>
<dbReference type="GO" id="GO:0000146">
    <property type="term" value="F:microfilament motor activity"/>
    <property type="evidence" value="ECO:0007669"/>
    <property type="project" value="TreeGrafter"/>
</dbReference>
<protein>
    <submittedName>
        <fullName evidence="13">Uncharacterized protein</fullName>
    </submittedName>
</protein>
<dbReference type="PANTHER" id="PTHR13140:SF857">
    <property type="entry name" value="MYOSIN-11"/>
    <property type="match status" value="1"/>
</dbReference>
<accession>A0A1D2VCR4</accession>
<feature type="coiled-coil region" evidence="10">
    <location>
        <begin position="1466"/>
        <end position="1570"/>
    </location>
</feature>
<gene>
    <name evidence="13" type="ORF">ASCRUDRAFT_82281</name>
</gene>
<dbReference type="InterPro" id="IPR004009">
    <property type="entry name" value="SH3_Myosin"/>
</dbReference>
<dbReference type="GO" id="GO:0120104">
    <property type="term" value="C:mitotic actomyosin contractile ring, proximal layer"/>
    <property type="evidence" value="ECO:0007669"/>
    <property type="project" value="UniProtKB-ARBA"/>
</dbReference>
<dbReference type="GO" id="GO:0032033">
    <property type="term" value="F:myosin II light chain binding"/>
    <property type="evidence" value="ECO:0007669"/>
    <property type="project" value="EnsemblFungi"/>
</dbReference>
<keyword evidence="3 9" id="KW-0067">ATP-binding</keyword>
<evidence type="ECO:0000313" key="14">
    <source>
        <dbReference type="Proteomes" id="UP000095038"/>
    </source>
</evidence>
<keyword evidence="2 9" id="KW-0547">Nucleotide-binding</keyword>
<dbReference type="RefSeq" id="XP_020045564.1">
    <property type="nucleotide sequence ID" value="XM_020194708.1"/>
</dbReference>
<dbReference type="Pfam" id="PF02736">
    <property type="entry name" value="Myosin_N"/>
    <property type="match status" value="1"/>
</dbReference>
<dbReference type="GO" id="GO:0016020">
    <property type="term" value="C:membrane"/>
    <property type="evidence" value="ECO:0007669"/>
    <property type="project" value="TreeGrafter"/>
</dbReference>
<dbReference type="FunFam" id="1.10.10.820:FF:000001">
    <property type="entry name" value="Myosin heavy chain"/>
    <property type="match status" value="1"/>
</dbReference>
<reference evidence="14" key="1">
    <citation type="submission" date="2016-05" db="EMBL/GenBank/DDBJ databases">
        <title>Comparative genomics of biotechnologically important yeasts.</title>
        <authorList>
            <consortium name="DOE Joint Genome Institute"/>
            <person name="Riley R."/>
            <person name="Haridas S."/>
            <person name="Wolfe K.H."/>
            <person name="Lopes M.R."/>
            <person name="Hittinger C.T."/>
            <person name="Goker M."/>
            <person name="Salamov A."/>
            <person name="Wisecaver J."/>
            <person name="Long T.M."/>
            <person name="Aerts A.L."/>
            <person name="Barry K."/>
            <person name="Choi C."/>
            <person name="Clum A."/>
            <person name="Coughlan A.Y."/>
            <person name="Deshpande S."/>
            <person name="Douglass A.P."/>
            <person name="Hanson S.J."/>
            <person name="Klenk H.-P."/>
            <person name="Labutti K."/>
            <person name="Lapidus A."/>
            <person name="Lindquist E."/>
            <person name="Lipzen A."/>
            <person name="Meier-Kolthoff J.P."/>
            <person name="Ohm R.A."/>
            <person name="Otillar R.P."/>
            <person name="Pangilinan J."/>
            <person name="Peng Y."/>
            <person name="Rokas A."/>
            <person name="Rosa C.A."/>
            <person name="Scheuner C."/>
            <person name="Sibirny A.A."/>
            <person name="Slot J.C."/>
            <person name="Stielow J.B."/>
            <person name="Sun H."/>
            <person name="Kurtzman C.P."/>
            <person name="Blackwell M."/>
            <person name="Grigoriev I.V."/>
            <person name="Jeffries T.W."/>
        </authorList>
    </citation>
    <scope>NUCLEOTIDE SEQUENCE [LARGE SCALE GENOMIC DNA]</scope>
    <source>
        <strain evidence="14">DSM 1968</strain>
    </source>
</reference>
<dbReference type="PROSITE" id="PS51456">
    <property type="entry name" value="MYOSIN_MOTOR"/>
    <property type="match status" value="1"/>
</dbReference>
<dbReference type="InParanoid" id="A0A1D2VCR4"/>
<dbReference type="GO" id="GO:1904498">
    <property type="term" value="P:protein localization to mitotic actomyosin contractile ring"/>
    <property type="evidence" value="ECO:0007669"/>
    <property type="project" value="EnsemblFungi"/>
</dbReference>
<keyword evidence="6 9" id="KW-0505">Motor protein</keyword>
<dbReference type="GO" id="GO:0016460">
    <property type="term" value="C:myosin II complex"/>
    <property type="evidence" value="ECO:0007669"/>
    <property type="project" value="EnsemblFungi"/>
</dbReference>
<comment type="subunit">
    <text evidence="8">Binds to cdc4 and rlc1.</text>
</comment>
<dbReference type="GO" id="GO:0000142">
    <property type="term" value="C:cellular bud neck contractile ring"/>
    <property type="evidence" value="ECO:0007669"/>
    <property type="project" value="EnsemblFungi"/>
</dbReference>
<feature type="coiled-coil region" evidence="10">
    <location>
        <begin position="1612"/>
        <end position="1639"/>
    </location>
</feature>
<feature type="domain" description="Myosin motor" evidence="11">
    <location>
        <begin position="65"/>
        <end position="768"/>
    </location>
</feature>
<evidence type="ECO:0000313" key="13">
    <source>
        <dbReference type="EMBL" id="ODV59257.1"/>
    </source>
</evidence>
<feature type="region of interest" description="Actin-binding" evidence="9">
    <location>
        <begin position="647"/>
        <end position="669"/>
    </location>
</feature>
<dbReference type="PROSITE" id="PS51844">
    <property type="entry name" value="SH3_LIKE"/>
    <property type="match status" value="1"/>
</dbReference>
<feature type="coiled-coil region" evidence="10">
    <location>
        <begin position="1412"/>
        <end position="1439"/>
    </location>
</feature>
<dbReference type="InterPro" id="IPR027417">
    <property type="entry name" value="P-loop_NTPase"/>
</dbReference>
<feature type="coiled-coil region" evidence="10">
    <location>
        <begin position="1298"/>
        <end position="1329"/>
    </location>
</feature>
<evidence type="ECO:0000256" key="5">
    <source>
        <dbReference type="ARBA" id="ARBA00023123"/>
    </source>
</evidence>
<dbReference type="Gene3D" id="1.20.120.720">
    <property type="entry name" value="Myosin VI head, motor domain, U50 subdomain"/>
    <property type="match status" value="1"/>
</dbReference>
<dbReference type="Pfam" id="PF00063">
    <property type="entry name" value="Myosin_head"/>
    <property type="match status" value="1"/>
</dbReference>
<dbReference type="Gene3D" id="2.30.30.360">
    <property type="entry name" value="Myosin S1 fragment, N-terminal"/>
    <property type="match status" value="1"/>
</dbReference>
<evidence type="ECO:0000256" key="2">
    <source>
        <dbReference type="ARBA" id="ARBA00022741"/>
    </source>
</evidence>
<sequence length="1880" mass="218274">MTTNNEDIEFDSHQWVWLPDPKLTFVKGFVTEKLENDKIKVRCSDDADRIVDSSITQKVNPPKFNKADDMAELTYLNEPSVLNNLDKRYKDDLIYTYSGLFLVAINPYLNIPIYGPDYINIYNNGHSDSTTKDVKAKPHIFAITDLTYRYMLQKKQNQSILVTGESGAGKTENTKKIIQYLASITLTNNNNPLKQNPSNLSISSSFPTSNQFTTFEEQIIQANPILESFGNAQTVRNNNSSRFGKFIRIEFADDGKISGANIDWYLLEKSRVINQSPQERNYHIFYQLLLGLSKIEKEKLFLNIDIRSFNYLKKGNYTIPNVDDKKEFKNLLYAFQVMGFDKNDYWEIFKTIAIILLIGNIDFISQKSEQANFSKDSPIDNIANLLGISSSDFTTAILRPKVKAGREFVTQSRNASQAKFSLDALSKSLYERTFKFIVDQINDKLDHSLNSSNFIGVLDIAGFEIFKKNSFEQLCINYTNEKLQQFFNHHMFVLEQNEYIKENINWRFIDYGHDLQGTIDLIESAQNPIGIFSILDEECIVPKASDLSFIQKLNKVLDHKSDKFTKGKFSDGFILKHYAANVEYSTEGWLDKNRDPLNENVVELMTNSANNHMVSLFNNDISSNSTKNSLTKKGMFRTVAQRHKEQLNNLMNQLSDTYPHFVRCIIPNNKKRAHDFDKKLILEQLRCNGVLEGIRIARAGYPNRIFFKEFFQRYEILSKKLYLLSSDMKKNCELILSAIHLDSALYNVGLTKVFFKAGVLADLESKREDKIKYIFTDFQAVARGCIKRRLIKYRIEKIQASQVLMKNLLVYNELKKNPWYDLLIKLKPLLSSSKQQQEKQLYNEQIKNLKNQLTKIEKEKTTTRKSFQELQKEYAKIEDVLATERDLSTSKENLLQKTKKKEIELTTELEEKTKELNKLRTSYESYSKNKNTLESKVENWKKEVTDQKKTIAVLEKDKNKMKMKQNAMEKELRNLKDNTTTSTRNFAIIKDEVAELKAKIRQKDSLIRDLEFQLRNANKDLEKKFASPSRELEKANQKISQLMEENSFLTNKIKSIDQPVIELDSLKKQVAELNLTIEKLETEKNDLDNNYKSADKNIEALKLQYKNLEREATEAKNLLKVKIADDIKFERGRQKHNSELMELKHKIKEAESCLKTEKENTADLTSKLNSITREYDSLAQEKKEFDRKITELNAKFDLRAKTYSNDDYEQLKAAQKKLIDEFASVKLQLNEQSALVRKGSLENSKMTDEMKVLKTRLASEAFDNQKLTAQLEKIKLSGGNIDSSILNNQSSDTDYAKIQTLLRENRDLKQSLELEKKASKRAELELQKQATSLNSEIASRGLSMLNNQISLPQVPVDSAYKVKYENSEARVKLLERQMKEVSGRRLPPLPLKDNQNIINQQESSNSELIKVYQDVSKQLRTTREELAKSKQEISRLKKSAEAPANKYFNEKKSKTETTTFLLKEELITTQLKLEASQNKVEDLEKSIKLFKSRSEDYFSKLEEAETIVKACHRSEKYARDELKEAQEMLTALKSNTKDVDAVKAKLHIKIYKLEAEVGNKQAEIEKLLNNQTTLTNELERYRYLYITGNKYNNRDKQLEDLNQKLAQSLVTETTLQKEIKRLQLQLDNSLGEKQILDDQLNKWESDKVYYENLIQQISEISSQFQSYLTENQNMGDANSEILELRSSSSMNKEKLNKEKQNVQMVLQENIALEKYIKQLQSRVKNLQRDSISSNDTFWRNRMEELEKKMGEINEIKFESSKSSRALETTIKDLQTQLELESHSLQKVREEKKTNEEKISRLIQKLEELQKRDEKSQLLLKRAEREINSKKENSLRLEKELLDWKAKFELVLQKKSKAGRAFSSLYRSSSRSNSSLNTNNN</sequence>
<dbReference type="GO" id="GO:1902404">
    <property type="term" value="P:mitotic actomyosin contractile ring contraction"/>
    <property type="evidence" value="ECO:0007669"/>
    <property type="project" value="EnsemblFungi"/>
</dbReference>
<keyword evidence="4 10" id="KW-0175">Coiled coil</keyword>
<dbReference type="GO" id="GO:0000920">
    <property type="term" value="P:septum digestion after cytokinesis"/>
    <property type="evidence" value="ECO:0007669"/>
    <property type="project" value="EnsemblFungi"/>
</dbReference>
<dbReference type="FunFam" id="1.20.58.530:FF:000001">
    <property type="entry name" value="Myosin heavy chain"/>
    <property type="match status" value="1"/>
</dbReference>
<dbReference type="FunCoup" id="A0A1D2VCR4">
    <property type="interactions" value="384"/>
</dbReference>
<dbReference type="EMBL" id="KV454487">
    <property type="protein sequence ID" value="ODV59257.1"/>
    <property type="molecule type" value="Genomic_DNA"/>
</dbReference>
<feature type="coiled-coil region" evidence="10">
    <location>
        <begin position="832"/>
        <end position="1195"/>
    </location>
</feature>
<dbReference type="InterPro" id="IPR036961">
    <property type="entry name" value="Kinesin_motor_dom_sf"/>
</dbReference>
<dbReference type="Gene3D" id="1.20.58.530">
    <property type="match status" value="1"/>
</dbReference>
<keyword evidence="7 9" id="KW-0009">Actin-binding</keyword>
<feature type="domain" description="Myosin N-terminal SH3-like" evidence="12">
    <location>
        <begin position="11"/>
        <end position="61"/>
    </location>
</feature>
<evidence type="ECO:0000256" key="8">
    <source>
        <dbReference type="ARBA" id="ARBA00064372"/>
    </source>
</evidence>
<dbReference type="GO" id="GO:0007015">
    <property type="term" value="P:actin filament organization"/>
    <property type="evidence" value="ECO:0007669"/>
    <property type="project" value="TreeGrafter"/>
</dbReference>
<keyword evidence="14" id="KW-1185">Reference proteome</keyword>
<dbReference type="GO" id="GO:0005524">
    <property type="term" value="F:ATP binding"/>
    <property type="evidence" value="ECO:0007669"/>
    <property type="project" value="UniProtKB-UniRule"/>
</dbReference>
<dbReference type="PRINTS" id="PR00193">
    <property type="entry name" value="MYOSINHEAVY"/>
</dbReference>
<evidence type="ECO:0000256" key="10">
    <source>
        <dbReference type="SAM" id="Coils"/>
    </source>
</evidence>
<dbReference type="Gene3D" id="3.30.70.1590">
    <property type="match status" value="1"/>
</dbReference>
<dbReference type="GO" id="GO:0031671">
    <property type="term" value="P:primary cell septum biogenesis"/>
    <property type="evidence" value="ECO:0007669"/>
    <property type="project" value="EnsemblFungi"/>
</dbReference>
<dbReference type="PANTHER" id="PTHR13140">
    <property type="entry name" value="MYOSIN"/>
    <property type="match status" value="1"/>
</dbReference>
<organism evidence="13 14">
    <name type="scientific">Ascoidea rubescens DSM 1968</name>
    <dbReference type="NCBI Taxonomy" id="1344418"/>
    <lineage>
        <taxon>Eukaryota</taxon>
        <taxon>Fungi</taxon>
        <taxon>Dikarya</taxon>
        <taxon>Ascomycota</taxon>
        <taxon>Saccharomycotina</taxon>
        <taxon>Saccharomycetes</taxon>
        <taxon>Ascoideaceae</taxon>
        <taxon>Ascoidea</taxon>
    </lineage>
</organism>
<dbReference type="OrthoDB" id="6108017at2759"/>
<dbReference type="GeneID" id="30968344"/>
<dbReference type="CDD" id="cd01377">
    <property type="entry name" value="MYSc_class_II"/>
    <property type="match status" value="1"/>
</dbReference>
<dbReference type="GO" id="GO:1903475">
    <property type="term" value="P:mitotic actomyosin contractile ring assembly"/>
    <property type="evidence" value="ECO:0007669"/>
    <property type="project" value="EnsemblFungi"/>
</dbReference>
<dbReference type="GO" id="GO:0000131">
    <property type="term" value="C:incipient cellular bud site"/>
    <property type="evidence" value="ECO:0007669"/>
    <property type="project" value="EnsemblFungi"/>
</dbReference>
<dbReference type="Gene3D" id="3.40.850.10">
    <property type="entry name" value="Kinesin motor domain"/>
    <property type="match status" value="1"/>
</dbReference>
<feature type="coiled-coil region" evidence="10">
    <location>
        <begin position="1770"/>
        <end position="1846"/>
    </location>
</feature>
<dbReference type="Gene3D" id="4.10.270.10">
    <property type="entry name" value="Myosin, subunit A"/>
    <property type="match status" value="1"/>
</dbReference>
<name>A0A1D2VCR4_9ASCO</name>
<evidence type="ECO:0000256" key="9">
    <source>
        <dbReference type="PROSITE-ProRule" id="PRU00782"/>
    </source>
</evidence>
<dbReference type="STRING" id="1344418.A0A1D2VCR4"/>
<comment type="similarity">
    <text evidence="1 9">Belongs to the TRAFAC class myosin-kinesin ATPase superfamily. Myosin family.</text>
</comment>
<evidence type="ECO:0000256" key="7">
    <source>
        <dbReference type="ARBA" id="ARBA00023203"/>
    </source>
</evidence>
<dbReference type="SUPFAM" id="SSF52540">
    <property type="entry name" value="P-loop containing nucleoside triphosphate hydrolases"/>
    <property type="match status" value="1"/>
</dbReference>
<dbReference type="InterPro" id="IPR001609">
    <property type="entry name" value="Myosin_head_motor_dom-like"/>
</dbReference>
<evidence type="ECO:0000256" key="4">
    <source>
        <dbReference type="ARBA" id="ARBA00023054"/>
    </source>
</evidence>
<keyword evidence="5 9" id="KW-0518">Myosin</keyword>
<evidence type="ECO:0000256" key="6">
    <source>
        <dbReference type="ARBA" id="ARBA00023175"/>
    </source>
</evidence>
<feature type="binding site" evidence="9">
    <location>
        <begin position="164"/>
        <end position="171"/>
    </location>
    <ligand>
        <name>ATP</name>
        <dbReference type="ChEBI" id="CHEBI:30616"/>
    </ligand>
</feature>
<dbReference type="InterPro" id="IPR008989">
    <property type="entry name" value="Myosin_S1_N"/>
</dbReference>
<proteinExistence type="inferred from homology"/>
<evidence type="ECO:0000259" key="12">
    <source>
        <dbReference type="PROSITE" id="PS51844"/>
    </source>
</evidence>
<dbReference type="GO" id="GO:0051015">
    <property type="term" value="F:actin filament binding"/>
    <property type="evidence" value="ECO:0007669"/>
    <property type="project" value="InterPro"/>
</dbReference>
<evidence type="ECO:0000256" key="1">
    <source>
        <dbReference type="ARBA" id="ARBA00008314"/>
    </source>
</evidence>
<evidence type="ECO:0000256" key="3">
    <source>
        <dbReference type="ARBA" id="ARBA00022840"/>
    </source>
</evidence>
<dbReference type="Gene3D" id="1.20.5.340">
    <property type="match status" value="1"/>
</dbReference>
<dbReference type="Proteomes" id="UP000095038">
    <property type="component" value="Unassembled WGS sequence"/>
</dbReference>
<dbReference type="SMART" id="SM00242">
    <property type="entry name" value="MYSc"/>
    <property type="match status" value="1"/>
</dbReference>
<dbReference type="Gene3D" id="1.10.10.820">
    <property type="match status" value="1"/>
</dbReference>